<proteinExistence type="inferred from homology"/>
<evidence type="ECO:0000256" key="6">
    <source>
        <dbReference type="ARBA" id="ARBA00022840"/>
    </source>
</evidence>
<dbReference type="GO" id="GO:0009378">
    <property type="term" value="F:four-way junction helicase activity"/>
    <property type="evidence" value="ECO:0007669"/>
    <property type="project" value="TreeGrafter"/>
</dbReference>
<evidence type="ECO:0000259" key="11">
    <source>
        <dbReference type="PROSITE" id="PS51194"/>
    </source>
</evidence>
<feature type="compositionally biased region" description="Low complexity" evidence="9">
    <location>
        <begin position="139"/>
        <end position="154"/>
    </location>
</feature>
<evidence type="ECO:0000256" key="5">
    <source>
        <dbReference type="ARBA" id="ARBA00022806"/>
    </source>
</evidence>
<feature type="region of interest" description="Disordered" evidence="9">
    <location>
        <begin position="952"/>
        <end position="995"/>
    </location>
</feature>
<evidence type="ECO:0000256" key="7">
    <source>
        <dbReference type="ARBA" id="ARBA00023242"/>
    </source>
</evidence>
<dbReference type="Pfam" id="PF00270">
    <property type="entry name" value="DEAD"/>
    <property type="match status" value="1"/>
</dbReference>
<dbReference type="PROSITE" id="PS51192">
    <property type="entry name" value="HELICASE_ATP_BIND_1"/>
    <property type="match status" value="1"/>
</dbReference>
<comment type="similarity">
    <text evidence="2 8">Belongs to the DEAD box helicase family. DEAH subfamily. FANCM sub-subfamily.</text>
</comment>
<feature type="region of interest" description="Disordered" evidence="9">
    <location>
        <begin position="1024"/>
        <end position="1090"/>
    </location>
</feature>
<dbReference type="InterPro" id="IPR014001">
    <property type="entry name" value="Helicase_ATP-bd"/>
</dbReference>
<dbReference type="PANTHER" id="PTHR14025">
    <property type="entry name" value="FANCONI ANEMIA GROUP M FANCM FAMILY MEMBER"/>
    <property type="match status" value="1"/>
</dbReference>
<evidence type="ECO:0000256" key="8">
    <source>
        <dbReference type="RuleBase" id="RU367027"/>
    </source>
</evidence>
<organism evidence="12 13">
    <name type="scientific">Podila minutissima</name>
    <dbReference type="NCBI Taxonomy" id="64525"/>
    <lineage>
        <taxon>Eukaryota</taxon>
        <taxon>Fungi</taxon>
        <taxon>Fungi incertae sedis</taxon>
        <taxon>Mucoromycota</taxon>
        <taxon>Mortierellomycotina</taxon>
        <taxon>Mortierellomycetes</taxon>
        <taxon>Mortierellales</taxon>
        <taxon>Mortierellaceae</taxon>
        <taxon>Podila</taxon>
    </lineage>
</organism>
<feature type="region of interest" description="Disordered" evidence="9">
    <location>
        <begin position="858"/>
        <end position="882"/>
    </location>
</feature>
<keyword evidence="5" id="KW-0347">Helicase</keyword>
<evidence type="ECO:0000256" key="3">
    <source>
        <dbReference type="ARBA" id="ARBA00022741"/>
    </source>
</evidence>
<comment type="catalytic activity">
    <reaction evidence="8">
        <text>ATP + H2O = ADP + phosphate + H(+)</text>
        <dbReference type="Rhea" id="RHEA:13065"/>
        <dbReference type="ChEBI" id="CHEBI:15377"/>
        <dbReference type="ChEBI" id="CHEBI:15378"/>
        <dbReference type="ChEBI" id="CHEBI:30616"/>
        <dbReference type="ChEBI" id="CHEBI:43474"/>
        <dbReference type="ChEBI" id="CHEBI:456216"/>
        <dbReference type="EC" id="3.6.4.12"/>
    </reaction>
</comment>
<evidence type="ECO:0000313" key="13">
    <source>
        <dbReference type="Proteomes" id="UP000696485"/>
    </source>
</evidence>
<feature type="compositionally biased region" description="Polar residues" evidence="9">
    <location>
        <begin position="1069"/>
        <end position="1082"/>
    </location>
</feature>
<dbReference type="InterPro" id="IPR001650">
    <property type="entry name" value="Helicase_C-like"/>
</dbReference>
<keyword evidence="4" id="KW-0378">Hydrolase</keyword>
<keyword evidence="7" id="KW-0539">Nucleus</keyword>
<dbReference type="GO" id="GO:0016787">
    <property type="term" value="F:hydrolase activity"/>
    <property type="evidence" value="ECO:0007669"/>
    <property type="project" value="UniProtKB-KW"/>
</dbReference>
<feature type="region of interest" description="Disordered" evidence="9">
    <location>
        <begin position="520"/>
        <end position="597"/>
    </location>
</feature>
<feature type="compositionally biased region" description="Basic and acidic residues" evidence="9">
    <location>
        <begin position="960"/>
        <end position="984"/>
    </location>
</feature>
<dbReference type="InterPro" id="IPR027417">
    <property type="entry name" value="P-loop_NTPase"/>
</dbReference>
<dbReference type="SUPFAM" id="SSF52540">
    <property type="entry name" value="P-loop containing nucleoside triphosphate hydrolases"/>
    <property type="match status" value="1"/>
</dbReference>
<dbReference type="Gene3D" id="3.40.50.300">
    <property type="entry name" value="P-loop containing nucleotide triphosphate hydrolases"/>
    <property type="match status" value="2"/>
</dbReference>
<feature type="compositionally biased region" description="Acidic residues" evidence="9">
    <location>
        <begin position="1198"/>
        <end position="1207"/>
    </location>
</feature>
<feature type="compositionally biased region" description="Polar residues" evidence="9">
    <location>
        <begin position="869"/>
        <end position="882"/>
    </location>
</feature>
<dbReference type="Pfam" id="PF00271">
    <property type="entry name" value="Helicase_C"/>
    <property type="match status" value="1"/>
</dbReference>
<dbReference type="GO" id="GO:0036297">
    <property type="term" value="P:interstrand cross-link repair"/>
    <property type="evidence" value="ECO:0007669"/>
    <property type="project" value="TreeGrafter"/>
</dbReference>
<evidence type="ECO:0000313" key="12">
    <source>
        <dbReference type="EMBL" id="KAF9328704.1"/>
    </source>
</evidence>
<evidence type="ECO:0000256" key="2">
    <source>
        <dbReference type="ARBA" id="ARBA00009889"/>
    </source>
</evidence>
<feature type="compositionally biased region" description="Acidic residues" evidence="9">
    <location>
        <begin position="579"/>
        <end position="592"/>
    </location>
</feature>
<dbReference type="GO" id="GO:0045003">
    <property type="term" value="P:double-strand break repair via synthesis-dependent strand annealing"/>
    <property type="evidence" value="ECO:0007669"/>
    <property type="project" value="TreeGrafter"/>
</dbReference>
<comment type="function">
    <text evidence="8">ATP-dependent DNA helicase involved in DNA damage repair by homologous recombination and in genome maintenance. Capable of unwinding D-loops. Plays a role in limiting crossover recombinants during mitotic DNA double-strand break (DSB) repair. Component of a FANCM-MHF complex which promotes gene conversion at blocked replication forks, probably by reversal of the stalled fork.</text>
</comment>
<keyword evidence="6" id="KW-0067">ATP-binding</keyword>
<evidence type="ECO:0000256" key="4">
    <source>
        <dbReference type="ARBA" id="ARBA00022801"/>
    </source>
</evidence>
<gene>
    <name evidence="12" type="ORF">BG006_008165</name>
</gene>
<feature type="domain" description="Helicase C-terminal" evidence="11">
    <location>
        <begin position="625"/>
        <end position="811"/>
    </location>
</feature>
<dbReference type="InterPro" id="IPR011545">
    <property type="entry name" value="DEAD/DEAH_box_helicase_dom"/>
</dbReference>
<feature type="compositionally biased region" description="Polar residues" evidence="9">
    <location>
        <begin position="523"/>
        <end position="532"/>
    </location>
</feature>
<dbReference type="GO" id="GO:0043138">
    <property type="term" value="F:3'-5' DNA helicase activity"/>
    <property type="evidence" value="ECO:0007669"/>
    <property type="project" value="TreeGrafter"/>
</dbReference>
<dbReference type="FunFam" id="3.40.50.300:FF:000861">
    <property type="entry name" value="Fanconi anemia, complementation group M"/>
    <property type="match status" value="1"/>
</dbReference>
<dbReference type="CDD" id="cd18033">
    <property type="entry name" value="DEXDc_FANCM"/>
    <property type="match status" value="1"/>
</dbReference>
<feature type="region of interest" description="Disordered" evidence="9">
    <location>
        <begin position="1164"/>
        <end position="1240"/>
    </location>
</feature>
<dbReference type="GO" id="GO:0005524">
    <property type="term" value="F:ATP binding"/>
    <property type="evidence" value="ECO:0007669"/>
    <property type="project" value="UniProtKB-UniRule"/>
</dbReference>
<dbReference type="SMART" id="SM00490">
    <property type="entry name" value="HELICc"/>
    <property type="match status" value="1"/>
</dbReference>
<name>A0A9P5SGJ1_9FUNG</name>
<accession>A0A9P5SGJ1</accession>
<comment type="subcellular location">
    <subcellularLocation>
        <location evidence="1 8">Nucleus</location>
    </subcellularLocation>
</comment>
<dbReference type="AlphaFoldDB" id="A0A9P5SGJ1"/>
<evidence type="ECO:0000256" key="1">
    <source>
        <dbReference type="ARBA" id="ARBA00004123"/>
    </source>
</evidence>
<evidence type="ECO:0000259" key="10">
    <source>
        <dbReference type="PROSITE" id="PS51192"/>
    </source>
</evidence>
<feature type="domain" description="Helicase ATP-binding" evidence="10">
    <location>
        <begin position="230"/>
        <end position="398"/>
    </location>
</feature>
<dbReference type="PANTHER" id="PTHR14025:SF20">
    <property type="entry name" value="FANCONI ANEMIA GROUP M PROTEIN"/>
    <property type="match status" value="1"/>
</dbReference>
<evidence type="ECO:0000256" key="9">
    <source>
        <dbReference type="SAM" id="MobiDB-lite"/>
    </source>
</evidence>
<dbReference type="GO" id="GO:0000400">
    <property type="term" value="F:four-way junction DNA binding"/>
    <property type="evidence" value="ECO:0007669"/>
    <property type="project" value="TreeGrafter"/>
</dbReference>
<comment type="caution">
    <text evidence="12">The sequence shown here is derived from an EMBL/GenBank/DDBJ whole genome shotgun (WGS) entry which is preliminary data.</text>
</comment>
<dbReference type="EMBL" id="JAAAUY010000540">
    <property type="protein sequence ID" value="KAF9328704.1"/>
    <property type="molecule type" value="Genomic_DNA"/>
</dbReference>
<keyword evidence="3" id="KW-0547">Nucleotide-binding</keyword>
<sequence length="1240" mass="137355">MDDDFDDFGDIDESALAMTLEQEELESNLAHQHISHEINSNVYNKNSFAGQSMSTPRNPFQQANGVPFGGNRGAPVTTNSNTTTFHPPSTPAGPSAGVFISKGVITAEDYEDFGDWAEGDLALAFDDDEFALPQGPATSSRSNLNLQQSQPPQNGTTWPNMNGNSRAARILRSATKQLCNGNVTNTVVLEPPTSAASAPEPLTHHTIDYEAIKTWQYPINYPKRDYQFNIIRHALFTNTLVSLPTGLGKTFIAAVVMLNYFRWFPKSKIIFMAPTKPLVNQQIEACFNICGIPQDVTAEMTGTTQAEARRAQWREKRLFFCTPHIVKNDISSGICPAEDIVCLVIDEAHKASGNYAFATVIRALHPLNTSVRVLALSATPGSELNKVQQLVQTLKVARIEARTEDSFDLNKYMFRREVKEVIVPCGPEIAQIGQRFLKLIQPFVEKLKQTGIIKSDVSTESLSRHGLTMKLQAFMQTNNPSYARRSMIYSQTKIVGGLVAAYDSLMVQGIKLFFSTMEPPESTGMSNASKPTIGSGAPGSGSWSGSSGRGGWGERGVRGGRGRGGGRGNKRKAQGRGSDDDEGGGEYGDVEEDKPTASIQAVQHLPEFGRLMNDIRVKMRHSDFVTHPKVTRLEQVIVQHFVDHQEEAKDLMRAKRYAREGSLAFSQSNDSGGNGQGDLDEVPQTRVIVFANLREMVVEIARVLERHRPLIKVLSDFHKGDHNVLVATSIGEEGLDIGDVDLIVCYDVQSSPTRMIQRMGRTGRKRKGKIVLLMADGRETKKILPPDASPTCDLVHIDIPEYINPEFKKKSGKAQSKEKGLGAGSTSRAGYLDPEEEDRFQKQYWLPRRNIRKITLESSLARQKRKQPHGQSPNIDADTTSIVEHSATTLSYLEIMNRMSARDSSSSNYRETTELDSYSKRMLELLDLSPPPSDQLMFSSMKRSMLQKEVKILGNAQPRSKADTRGSKYNSEHDSDNHRYESGRYRRHGSLDDSDLDQIHNEFSVSKTPKRRYQHGKDICASLSEIRSEDNADLPTRPTPRPKAKRAKNGSSTLGPLDAMFQQGRAASRQDTGGTDANNAGHSATKELPSISDDDVDIEIMGGLGGMFKLDRSPIRTRLRVISEDETSDAGARSPAFDESAFDYDFPMDDDRGLHDGDWDAPAGIDTHDDHDSLKGGFDFGESRRREVSQNWYTTDRSDDESDEPEDSGNRLDENAVEDEPMLMVLPPVPPPGRWYKGAA</sequence>
<keyword evidence="13" id="KW-1185">Reference proteome</keyword>
<dbReference type="GO" id="GO:0005634">
    <property type="term" value="C:nucleus"/>
    <property type="evidence" value="ECO:0007669"/>
    <property type="project" value="UniProtKB-SubCell"/>
</dbReference>
<protein>
    <recommendedName>
        <fullName evidence="8">ATP-dependent DNA helicase</fullName>
        <ecNumber evidence="8">3.6.4.12</ecNumber>
    </recommendedName>
</protein>
<dbReference type="EC" id="3.6.4.12" evidence="8"/>
<comment type="subunit">
    <text evidence="8">Interacts with the MHF histone-fold complex to form the FANCM-MHF complex.</text>
</comment>
<dbReference type="SMART" id="SM00487">
    <property type="entry name" value="DEXDc"/>
    <property type="match status" value="1"/>
</dbReference>
<feature type="region of interest" description="Disordered" evidence="9">
    <location>
        <begin position="808"/>
        <end position="835"/>
    </location>
</feature>
<dbReference type="InterPro" id="IPR044749">
    <property type="entry name" value="FANCM_DEXDc"/>
</dbReference>
<dbReference type="PROSITE" id="PS51194">
    <property type="entry name" value="HELICASE_CTER"/>
    <property type="match status" value="1"/>
</dbReference>
<feature type="region of interest" description="Disordered" evidence="9">
    <location>
        <begin position="132"/>
        <end position="163"/>
    </location>
</feature>
<reference evidence="12" key="1">
    <citation type="journal article" date="2020" name="Fungal Divers.">
        <title>Resolving the Mortierellaceae phylogeny through synthesis of multi-gene phylogenetics and phylogenomics.</title>
        <authorList>
            <person name="Vandepol N."/>
            <person name="Liber J."/>
            <person name="Desiro A."/>
            <person name="Na H."/>
            <person name="Kennedy M."/>
            <person name="Barry K."/>
            <person name="Grigoriev I.V."/>
            <person name="Miller A.N."/>
            <person name="O'Donnell K."/>
            <person name="Stajich J.E."/>
            <person name="Bonito G."/>
        </authorList>
    </citation>
    <scope>NUCLEOTIDE SEQUENCE</scope>
    <source>
        <strain evidence="12">NVP1</strain>
    </source>
</reference>
<dbReference type="Proteomes" id="UP000696485">
    <property type="component" value="Unassembled WGS sequence"/>
</dbReference>